<dbReference type="AlphaFoldDB" id="A0A0R1UNL2"/>
<comment type="similarity">
    <text evidence="1 2">Belongs to the UPF0473 family.</text>
</comment>
<dbReference type="NCBIfam" id="NF010217">
    <property type="entry name" value="PRK13678.1-4"/>
    <property type="match status" value="1"/>
</dbReference>
<dbReference type="HAMAP" id="MF_01448">
    <property type="entry name" value="UPF0473"/>
    <property type="match status" value="1"/>
</dbReference>
<dbReference type="PROSITE" id="PS00018">
    <property type="entry name" value="EF_HAND_1"/>
    <property type="match status" value="1"/>
</dbReference>
<dbReference type="EMBL" id="AZFM01000003">
    <property type="protein sequence ID" value="KRL91259.1"/>
    <property type="molecule type" value="Genomic_DNA"/>
</dbReference>
<dbReference type="RefSeq" id="WP_057797349.1">
    <property type="nucleotide sequence ID" value="NZ_AZFM01000003.1"/>
</dbReference>
<dbReference type="OrthoDB" id="2086132at2"/>
<dbReference type="Pfam" id="PF06949">
    <property type="entry name" value="DUF1292"/>
    <property type="match status" value="1"/>
</dbReference>
<protein>
    <recommendedName>
        <fullName evidence="2">UPF0473 protein FC46_GL001091</fullName>
    </recommendedName>
</protein>
<evidence type="ECO:0000256" key="2">
    <source>
        <dbReference type="HAMAP-Rule" id="MF_01448"/>
    </source>
</evidence>
<sequence length="104" mass="11925">MVANMNNDGDKDRQITLIDDQGNEELYEILFTFHSDDYDKSYVLLYPEAIAEDEDIEVQAFSYDADDEGDVTSSDLHEITSDEEWDMVQGVLNTFLDDDRLSGE</sequence>
<organism evidence="3 4">
    <name type="scientific">Lactobacillus kalixensis DSM 16043</name>
    <dbReference type="NCBI Taxonomy" id="1423763"/>
    <lineage>
        <taxon>Bacteria</taxon>
        <taxon>Bacillati</taxon>
        <taxon>Bacillota</taxon>
        <taxon>Bacilli</taxon>
        <taxon>Lactobacillales</taxon>
        <taxon>Lactobacillaceae</taxon>
        <taxon>Lactobacillus</taxon>
    </lineage>
</organism>
<evidence type="ECO:0000313" key="3">
    <source>
        <dbReference type="EMBL" id="KRL91259.1"/>
    </source>
</evidence>
<name>A0A0R1UNL2_9LACO</name>
<reference evidence="3 4" key="1">
    <citation type="journal article" date="2015" name="Genome Announc.">
        <title>Expanding the biotechnology potential of lactobacilli through comparative genomics of 213 strains and associated genera.</title>
        <authorList>
            <person name="Sun Z."/>
            <person name="Harris H.M."/>
            <person name="McCann A."/>
            <person name="Guo C."/>
            <person name="Argimon S."/>
            <person name="Zhang W."/>
            <person name="Yang X."/>
            <person name="Jeffery I.B."/>
            <person name="Cooney J.C."/>
            <person name="Kagawa T.F."/>
            <person name="Liu W."/>
            <person name="Song Y."/>
            <person name="Salvetti E."/>
            <person name="Wrobel A."/>
            <person name="Rasinkangas P."/>
            <person name="Parkhill J."/>
            <person name="Rea M.C."/>
            <person name="O'Sullivan O."/>
            <person name="Ritari J."/>
            <person name="Douillard F.P."/>
            <person name="Paul Ross R."/>
            <person name="Yang R."/>
            <person name="Briner A.E."/>
            <person name="Felis G.E."/>
            <person name="de Vos W.M."/>
            <person name="Barrangou R."/>
            <person name="Klaenhammer T.R."/>
            <person name="Caufield P.W."/>
            <person name="Cui Y."/>
            <person name="Zhang H."/>
            <person name="O'Toole P.W."/>
        </authorList>
    </citation>
    <scope>NUCLEOTIDE SEQUENCE [LARGE SCALE GENOMIC DNA]</scope>
    <source>
        <strain evidence="3 4">DSM 16043</strain>
    </source>
</reference>
<dbReference type="PANTHER" id="PTHR40066">
    <property type="entry name" value="UPF0473 PROTEIN CBO2561/CLC_2432"/>
    <property type="match status" value="1"/>
</dbReference>
<dbReference type="PATRIC" id="fig|1423763.3.peg.1107"/>
<evidence type="ECO:0000313" key="4">
    <source>
        <dbReference type="Proteomes" id="UP000051036"/>
    </source>
</evidence>
<proteinExistence type="inferred from homology"/>
<evidence type="ECO:0000256" key="1">
    <source>
        <dbReference type="ARBA" id="ARBA00008439"/>
    </source>
</evidence>
<gene>
    <name evidence="3" type="ORF">FC46_GL001091</name>
</gene>
<keyword evidence="4" id="KW-1185">Reference proteome</keyword>
<dbReference type="STRING" id="1423763.FC46_GL001091"/>
<dbReference type="InterPro" id="IPR018247">
    <property type="entry name" value="EF_Hand_1_Ca_BS"/>
</dbReference>
<dbReference type="Proteomes" id="UP000051036">
    <property type="component" value="Unassembled WGS sequence"/>
</dbReference>
<accession>A0A0R1UNL2</accession>
<dbReference type="PANTHER" id="PTHR40066:SF1">
    <property type="entry name" value="UPF0473 PROTEIN CBO2561_CLC_2432"/>
    <property type="match status" value="1"/>
</dbReference>
<dbReference type="InterPro" id="IPR009711">
    <property type="entry name" value="UPF0473"/>
</dbReference>
<comment type="caution">
    <text evidence="3">The sequence shown here is derived from an EMBL/GenBank/DDBJ whole genome shotgun (WGS) entry which is preliminary data.</text>
</comment>